<dbReference type="PANTHER" id="PTHR45875">
    <property type="entry name" value="METHYLTRANSFERASE N6AMT1"/>
    <property type="match status" value="1"/>
</dbReference>
<dbReference type="CDD" id="cd02440">
    <property type="entry name" value="AdoMet_MTases"/>
    <property type="match status" value="1"/>
</dbReference>
<evidence type="ECO:0000313" key="9">
    <source>
        <dbReference type="Proteomes" id="UP000076612"/>
    </source>
</evidence>
<evidence type="ECO:0000256" key="4">
    <source>
        <dbReference type="ARBA" id="ARBA00022691"/>
    </source>
</evidence>
<dbReference type="Proteomes" id="UP000076612">
    <property type="component" value="Unassembled WGS sequence"/>
</dbReference>
<evidence type="ECO:0000256" key="5">
    <source>
        <dbReference type="SAM" id="MobiDB-lite"/>
    </source>
</evidence>
<keyword evidence="3" id="KW-0808">Transferase</keyword>
<dbReference type="InterPro" id="IPR002052">
    <property type="entry name" value="DNA_methylase_N6_adenine_CS"/>
</dbReference>
<dbReference type="Pfam" id="PF05175">
    <property type="entry name" value="MTS"/>
    <property type="match status" value="1"/>
</dbReference>
<evidence type="ECO:0000259" key="6">
    <source>
        <dbReference type="Pfam" id="PF05175"/>
    </source>
</evidence>
<dbReference type="GO" id="GO:0008276">
    <property type="term" value="F:protein methyltransferase activity"/>
    <property type="evidence" value="ECO:0007669"/>
    <property type="project" value="TreeGrafter"/>
</dbReference>
<feature type="domain" description="DUF7059" evidence="7">
    <location>
        <begin position="25"/>
        <end position="143"/>
    </location>
</feature>
<dbReference type="Pfam" id="PF23186">
    <property type="entry name" value="DUF7059"/>
    <property type="match status" value="1"/>
</dbReference>
<gene>
    <name evidence="8" type="ORF">AVW13_11695</name>
</gene>
<dbReference type="GO" id="GO:0008170">
    <property type="term" value="F:N-methyltransferase activity"/>
    <property type="evidence" value="ECO:0007669"/>
    <property type="project" value="UniProtKB-ARBA"/>
</dbReference>
<dbReference type="PANTHER" id="PTHR45875:SF1">
    <property type="entry name" value="METHYLTRANSFERASE N6AMT1"/>
    <property type="match status" value="1"/>
</dbReference>
<dbReference type="EMBL" id="LQQR01000020">
    <property type="protein sequence ID" value="KZE19114.1"/>
    <property type="molecule type" value="Genomic_DNA"/>
</dbReference>
<reference evidence="9" key="1">
    <citation type="submission" date="2016-01" db="EMBL/GenBank/DDBJ databases">
        <title>Draft genome of Chromobacterium sp. F49.</title>
        <authorList>
            <person name="Hong K.W."/>
        </authorList>
    </citation>
    <scope>NUCLEOTIDE SEQUENCE [LARGE SCALE GENOMIC DNA]</scope>
    <source>
        <strain evidence="9">M40</strain>
    </source>
</reference>
<keyword evidence="2 8" id="KW-0489">Methyltransferase</keyword>
<dbReference type="AlphaFoldDB" id="A0AB34XT52"/>
<evidence type="ECO:0000313" key="8">
    <source>
        <dbReference type="EMBL" id="KZE19114.1"/>
    </source>
</evidence>
<dbReference type="InterPro" id="IPR029063">
    <property type="entry name" value="SAM-dependent_MTases_sf"/>
</dbReference>
<dbReference type="InterPro" id="IPR052190">
    <property type="entry name" value="Euk-Arch_PrmC-MTase"/>
</dbReference>
<feature type="region of interest" description="Disordered" evidence="5">
    <location>
        <begin position="424"/>
        <end position="445"/>
    </location>
</feature>
<dbReference type="GO" id="GO:0008757">
    <property type="term" value="F:S-adenosylmethionine-dependent methyltransferase activity"/>
    <property type="evidence" value="ECO:0007669"/>
    <property type="project" value="TreeGrafter"/>
</dbReference>
<name>A0AB34XT52_9MICO</name>
<dbReference type="PROSITE" id="PS00092">
    <property type="entry name" value="N6_MTASE"/>
    <property type="match status" value="1"/>
</dbReference>
<dbReference type="GO" id="GO:0003676">
    <property type="term" value="F:nucleic acid binding"/>
    <property type="evidence" value="ECO:0007669"/>
    <property type="project" value="InterPro"/>
</dbReference>
<dbReference type="GO" id="GO:0032259">
    <property type="term" value="P:methylation"/>
    <property type="evidence" value="ECO:0007669"/>
    <property type="project" value="UniProtKB-KW"/>
</dbReference>
<comment type="similarity">
    <text evidence="1">Belongs to the eukaryotic/archaeal PrmC-related family.</text>
</comment>
<evidence type="ECO:0000256" key="2">
    <source>
        <dbReference type="ARBA" id="ARBA00022603"/>
    </source>
</evidence>
<dbReference type="Gene3D" id="3.40.50.150">
    <property type="entry name" value="Vaccinia Virus protein VP39"/>
    <property type="match status" value="1"/>
</dbReference>
<dbReference type="RefSeq" id="WP_063250074.1">
    <property type="nucleotide sequence ID" value="NZ_CP068173.1"/>
</dbReference>
<organism evidence="8 9">
    <name type="scientific">Brevibacterium casei</name>
    <dbReference type="NCBI Taxonomy" id="33889"/>
    <lineage>
        <taxon>Bacteria</taxon>
        <taxon>Bacillati</taxon>
        <taxon>Actinomycetota</taxon>
        <taxon>Actinomycetes</taxon>
        <taxon>Micrococcales</taxon>
        <taxon>Brevibacteriaceae</taxon>
        <taxon>Brevibacterium</taxon>
    </lineage>
</organism>
<protein>
    <submittedName>
        <fullName evidence="8">Methyltransferase</fullName>
    </submittedName>
</protein>
<dbReference type="InterPro" id="IPR007848">
    <property type="entry name" value="Small_mtfrase_dom"/>
</dbReference>
<evidence type="ECO:0000256" key="3">
    <source>
        <dbReference type="ARBA" id="ARBA00022679"/>
    </source>
</evidence>
<dbReference type="SUPFAM" id="SSF53335">
    <property type="entry name" value="S-adenosyl-L-methionine-dependent methyltransferases"/>
    <property type="match status" value="1"/>
</dbReference>
<comment type="caution">
    <text evidence="8">The sequence shown here is derived from an EMBL/GenBank/DDBJ whole genome shotgun (WGS) entry which is preliminary data.</text>
</comment>
<proteinExistence type="inferred from homology"/>
<keyword evidence="4" id="KW-0949">S-adenosyl-L-methionine</keyword>
<evidence type="ECO:0000256" key="1">
    <source>
        <dbReference type="ARBA" id="ARBA00006149"/>
    </source>
</evidence>
<dbReference type="InterPro" id="IPR055487">
    <property type="entry name" value="DUF7059"/>
</dbReference>
<accession>A0AB34XT52</accession>
<evidence type="ECO:0000259" key="7">
    <source>
        <dbReference type="Pfam" id="PF23186"/>
    </source>
</evidence>
<feature type="domain" description="Methyltransferase small" evidence="6">
    <location>
        <begin position="207"/>
        <end position="294"/>
    </location>
</feature>
<feature type="compositionally biased region" description="Polar residues" evidence="5">
    <location>
        <begin position="424"/>
        <end position="436"/>
    </location>
</feature>
<sequence>MTEETHPLTSDQLAGAEHLGATLYAAGYTEPYLRQFWGGAVSDALTRSNAAPALHHCRSVLDERLVEVIGSGAARLAPAESPADSADDAGSDALPPLSGDERLAAITLVFWLREQVPAIVLAAALGLEAYRAARDLGLVDEVRPDGTNLRAFAPYALTPYEIPVGVPRGLRRGDENLYLVADHGTLTSPEVLPGDFVLGLGGAGRTLVALTPREPVTTAADIGTGCGVQALLLARHAERVIATDISARALHLTALGAALAGATNIDLRQGSLLEPLSEDVDLLVSNPPFVITPRTTAAEAVVPDFEYRDGGMSGDRLVRGLFAEVPSVLTAGGRAVCLGNWEVTADSSTGPETWVVDSSTSVLVIEREVLDPVAYAETWIRDGGIQRASEEWNAATAAWLDDFASRQVTGIAFGYVLMHRADNDSPTLSPDDQPSTEAAAVPASREKVRITSAQATNPHGIGAFLTTVEELRSWLAQASDEEIAATAFTRSPDLVEHRHHVPGQEDPTSITLEQGIGFGQVFDLDTALAGFVSVADGSLTLRQTAAALAQLLDVDAAALEAQLIAQVRGLVGAGALLPGTP</sequence>
<dbReference type="GO" id="GO:0035657">
    <property type="term" value="C:eRF1 methyltransferase complex"/>
    <property type="evidence" value="ECO:0007669"/>
    <property type="project" value="TreeGrafter"/>
</dbReference>